<dbReference type="OrthoDB" id="1928310at2759"/>
<evidence type="ECO:0000256" key="6">
    <source>
        <dbReference type="SAM" id="Phobius"/>
    </source>
</evidence>
<comment type="similarity">
    <text evidence="2">Belongs to the Cold-regulated 413 protein family.</text>
</comment>
<evidence type="ECO:0000313" key="8">
    <source>
        <dbReference type="Proteomes" id="UP001152561"/>
    </source>
</evidence>
<evidence type="ECO:0000256" key="2">
    <source>
        <dbReference type="ARBA" id="ARBA00005852"/>
    </source>
</evidence>
<feature type="transmembrane region" description="Helical" evidence="6">
    <location>
        <begin position="145"/>
        <end position="163"/>
    </location>
</feature>
<reference evidence="8" key="1">
    <citation type="journal article" date="2023" name="Proc. Natl. Acad. Sci. U.S.A.">
        <title>Genomic and structural basis for evolution of tropane alkaloid biosynthesis.</title>
        <authorList>
            <person name="Wanga Y.-J."/>
            <person name="Taina T."/>
            <person name="Yua J.-Y."/>
            <person name="Lia J."/>
            <person name="Xua B."/>
            <person name="Chenc J."/>
            <person name="D'Auriad J.C."/>
            <person name="Huanga J.-P."/>
            <person name="Huanga S.-X."/>
        </authorList>
    </citation>
    <scope>NUCLEOTIDE SEQUENCE [LARGE SCALE GENOMIC DNA]</scope>
    <source>
        <strain evidence="8">cv. KIB-2019</strain>
    </source>
</reference>
<dbReference type="EMBL" id="JAJAGQ010000011">
    <property type="protein sequence ID" value="KAJ8549381.1"/>
    <property type="molecule type" value="Genomic_DNA"/>
</dbReference>
<sequence>MSLSLCLSSPTNYISSYNKQLWASRSLQCHLSSQHKLQQSSSFLGHNPLRVSIGLSGERKRSGGVVCYAAAALAPRNLQWVCAISSLVLMLAKGTGIHKSFLVPLFALQAPTALVSWIQGEYGIWSAFLALIVRLFFSFPGELELPFIASLMVIVAPYQVANLRGTKDCVILSLVIAAYLGFQHFTRAGSLQKAFDQDSIIATLAIICIVAVPCLLLI</sequence>
<dbReference type="GO" id="GO:0016020">
    <property type="term" value="C:membrane"/>
    <property type="evidence" value="ECO:0007669"/>
    <property type="project" value="UniProtKB-SubCell"/>
</dbReference>
<keyword evidence="4 6" id="KW-1133">Transmembrane helix</keyword>
<feature type="transmembrane region" description="Helical" evidence="6">
    <location>
        <begin position="170"/>
        <end position="187"/>
    </location>
</feature>
<dbReference type="AlphaFoldDB" id="A0A9Q1M3K0"/>
<comment type="subcellular location">
    <subcellularLocation>
        <location evidence="1">Membrane</location>
        <topology evidence="1">Multi-pass membrane protein</topology>
    </subcellularLocation>
</comment>
<evidence type="ECO:0000256" key="1">
    <source>
        <dbReference type="ARBA" id="ARBA00004141"/>
    </source>
</evidence>
<proteinExistence type="inferred from homology"/>
<evidence type="ECO:0000313" key="7">
    <source>
        <dbReference type="EMBL" id="KAJ8549381.1"/>
    </source>
</evidence>
<evidence type="ECO:0000256" key="4">
    <source>
        <dbReference type="ARBA" id="ARBA00022989"/>
    </source>
</evidence>
<keyword evidence="5 6" id="KW-0472">Membrane</keyword>
<evidence type="ECO:0000256" key="3">
    <source>
        <dbReference type="ARBA" id="ARBA00022692"/>
    </source>
</evidence>
<dbReference type="Proteomes" id="UP001152561">
    <property type="component" value="Unassembled WGS sequence"/>
</dbReference>
<dbReference type="PANTHER" id="PTHR33596">
    <property type="entry name" value="COLD-REGULATED 413 PLASMA MEMBRANE PROTEIN 2"/>
    <property type="match status" value="1"/>
</dbReference>
<feature type="transmembrane region" description="Helical" evidence="6">
    <location>
        <begin position="199"/>
        <end position="217"/>
    </location>
</feature>
<organism evidence="7 8">
    <name type="scientific">Anisodus acutangulus</name>
    <dbReference type="NCBI Taxonomy" id="402998"/>
    <lineage>
        <taxon>Eukaryota</taxon>
        <taxon>Viridiplantae</taxon>
        <taxon>Streptophyta</taxon>
        <taxon>Embryophyta</taxon>
        <taxon>Tracheophyta</taxon>
        <taxon>Spermatophyta</taxon>
        <taxon>Magnoliopsida</taxon>
        <taxon>eudicotyledons</taxon>
        <taxon>Gunneridae</taxon>
        <taxon>Pentapetalae</taxon>
        <taxon>asterids</taxon>
        <taxon>lamiids</taxon>
        <taxon>Solanales</taxon>
        <taxon>Solanaceae</taxon>
        <taxon>Solanoideae</taxon>
        <taxon>Hyoscyameae</taxon>
        <taxon>Anisodus</taxon>
    </lineage>
</organism>
<protein>
    <submittedName>
        <fullName evidence="7">Uncharacterized protein</fullName>
    </submittedName>
</protein>
<keyword evidence="8" id="KW-1185">Reference proteome</keyword>
<accession>A0A9Q1M3K0</accession>
<gene>
    <name evidence="7" type="ORF">K7X08_033088</name>
</gene>
<comment type="caution">
    <text evidence="7">The sequence shown here is derived from an EMBL/GenBank/DDBJ whole genome shotgun (WGS) entry which is preliminary data.</text>
</comment>
<dbReference type="Pfam" id="PF05562">
    <property type="entry name" value="WCOR413"/>
    <property type="match status" value="1"/>
</dbReference>
<name>A0A9Q1M3K0_9SOLA</name>
<keyword evidence="3 6" id="KW-0812">Transmembrane</keyword>
<evidence type="ECO:0000256" key="5">
    <source>
        <dbReference type="ARBA" id="ARBA00023136"/>
    </source>
</evidence>
<dbReference type="InterPro" id="IPR008892">
    <property type="entry name" value="COR413"/>
</dbReference>
<dbReference type="PANTHER" id="PTHR33596:SF17">
    <property type="entry name" value="COLD-REGULATED 413 INNER MEMBRANE PROTEIN 1, CHLOROPLASTIC-RELATED"/>
    <property type="match status" value="1"/>
</dbReference>